<dbReference type="PANTHER" id="PTHR18964:SF149">
    <property type="entry name" value="BIFUNCTIONAL UDP-N-ACETYLGLUCOSAMINE 2-EPIMERASE_N-ACETYLMANNOSAMINE KINASE"/>
    <property type="match status" value="1"/>
</dbReference>
<protein>
    <submittedName>
        <fullName evidence="2">Glucokinase</fullName>
    </submittedName>
</protein>
<evidence type="ECO:0000313" key="2">
    <source>
        <dbReference type="EMBL" id="SDC05862.1"/>
    </source>
</evidence>
<dbReference type="PANTHER" id="PTHR18964">
    <property type="entry name" value="ROK (REPRESSOR, ORF, KINASE) FAMILY"/>
    <property type="match status" value="1"/>
</dbReference>
<dbReference type="SUPFAM" id="SSF53067">
    <property type="entry name" value="Actin-like ATPase domain"/>
    <property type="match status" value="1"/>
</dbReference>
<evidence type="ECO:0000313" key="3">
    <source>
        <dbReference type="Proteomes" id="UP000198528"/>
    </source>
</evidence>
<sequence>MSCVLGIDIGGTSIKAGLFTPEGKLVEVKKIPTGAIDDEKAFAEVCEGLSSLVVGAGFLPDDVSAVGLDIPGPVDDGGRVGMLPNIRLDPDGLKTAIKHEFGKAALAFVNDANAAALGELWQGSARDLSSFVMVTLGTGVGGGVVTGGKLVCGAFGAGGEIGHITVNAGETRVCGCGRRGCLEQYASATGIVWLYQQACKADGGEHPKPEHATDTITVFDACRDGDACAERAIDQMCDTLGLALAQISCVIDPAAYLIGGGVAGGFDLFAERLAASFRSHCLSTSASARILPCSLGNEAGMYGVAYAALQEAAKGE</sequence>
<dbReference type="EMBL" id="FMZL01000002">
    <property type="protein sequence ID" value="SDC05862.1"/>
    <property type="molecule type" value="Genomic_DNA"/>
</dbReference>
<keyword evidence="2" id="KW-0808">Transferase</keyword>
<keyword evidence="2" id="KW-0418">Kinase</keyword>
<accession>A0A1G6IH28</accession>
<organism evidence="2 3">
    <name type="scientific">Parafannyhessea umbonata</name>
    <dbReference type="NCBI Taxonomy" id="604330"/>
    <lineage>
        <taxon>Bacteria</taxon>
        <taxon>Bacillati</taxon>
        <taxon>Actinomycetota</taxon>
        <taxon>Coriobacteriia</taxon>
        <taxon>Coriobacteriales</taxon>
        <taxon>Atopobiaceae</taxon>
        <taxon>Parafannyhessea</taxon>
    </lineage>
</organism>
<dbReference type="InterPro" id="IPR000600">
    <property type="entry name" value="ROK"/>
</dbReference>
<dbReference type="Pfam" id="PF00480">
    <property type="entry name" value="ROK"/>
    <property type="match status" value="1"/>
</dbReference>
<dbReference type="RefSeq" id="WP_090845018.1">
    <property type="nucleotide sequence ID" value="NZ_FMZL01000002.1"/>
</dbReference>
<dbReference type="GO" id="GO:0016301">
    <property type="term" value="F:kinase activity"/>
    <property type="evidence" value="ECO:0007669"/>
    <property type="project" value="UniProtKB-KW"/>
</dbReference>
<reference evidence="3" key="1">
    <citation type="submission" date="2016-10" db="EMBL/GenBank/DDBJ databases">
        <authorList>
            <person name="Varghese N."/>
            <person name="Submissions S."/>
        </authorList>
    </citation>
    <scope>NUCLEOTIDE SEQUENCE [LARGE SCALE GENOMIC DNA]</scope>
    <source>
        <strain evidence="3">DSM 22619</strain>
    </source>
</reference>
<dbReference type="STRING" id="604330.SAMN04489857_0350"/>
<dbReference type="PROSITE" id="PS01125">
    <property type="entry name" value="ROK"/>
    <property type="match status" value="1"/>
</dbReference>
<dbReference type="InterPro" id="IPR043129">
    <property type="entry name" value="ATPase_NBD"/>
</dbReference>
<dbReference type="InterPro" id="IPR049874">
    <property type="entry name" value="ROK_cs"/>
</dbReference>
<dbReference type="Proteomes" id="UP000198528">
    <property type="component" value="Unassembled WGS sequence"/>
</dbReference>
<dbReference type="Gene3D" id="3.30.420.40">
    <property type="match status" value="2"/>
</dbReference>
<comment type="similarity">
    <text evidence="1">Belongs to the ROK (NagC/XylR) family.</text>
</comment>
<keyword evidence="3" id="KW-1185">Reference proteome</keyword>
<evidence type="ECO:0000256" key="1">
    <source>
        <dbReference type="ARBA" id="ARBA00006479"/>
    </source>
</evidence>
<name>A0A1G6IH28_9ACTN</name>
<proteinExistence type="inferred from homology"/>
<gene>
    <name evidence="2" type="ORF">SAMN04487824_102176</name>
</gene>
<dbReference type="AlphaFoldDB" id="A0A1G6IH28"/>